<reference evidence="3 4" key="1">
    <citation type="submission" date="2017-10" db="EMBL/GenBank/DDBJ databases">
        <title>Comparative genomics in systemic dimorphic fungi from Ajellomycetaceae.</title>
        <authorList>
            <person name="Munoz J.F."/>
            <person name="Mcewen J.G."/>
            <person name="Clay O.K."/>
            <person name="Cuomo C.A."/>
        </authorList>
    </citation>
    <scope>NUCLEOTIDE SEQUENCE [LARGE SCALE GENOMIC DNA]</scope>
    <source>
        <strain evidence="3 4">UAMH5409</strain>
    </source>
</reference>
<evidence type="ECO:0000313" key="3">
    <source>
        <dbReference type="EMBL" id="PGH12019.1"/>
    </source>
</evidence>
<feature type="compositionally biased region" description="Basic and acidic residues" evidence="1">
    <location>
        <begin position="33"/>
        <end position="43"/>
    </location>
</feature>
<feature type="region of interest" description="Disordered" evidence="1">
    <location>
        <begin position="24"/>
        <end position="80"/>
    </location>
</feature>
<dbReference type="AlphaFoldDB" id="A0A2B7XST6"/>
<feature type="compositionally biased region" description="Polar residues" evidence="1">
    <location>
        <begin position="70"/>
        <end position="80"/>
    </location>
</feature>
<comment type="caution">
    <text evidence="3">The sequence shown here is derived from an EMBL/GenBank/DDBJ whole genome shotgun (WGS) entry which is preliminary data.</text>
</comment>
<organism evidence="3 4">
    <name type="scientific">Helicocarpus griseus UAMH5409</name>
    <dbReference type="NCBI Taxonomy" id="1447875"/>
    <lineage>
        <taxon>Eukaryota</taxon>
        <taxon>Fungi</taxon>
        <taxon>Dikarya</taxon>
        <taxon>Ascomycota</taxon>
        <taxon>Pezizomycotina</taxon>
        <taxon>Eurotiomycetes</taxon>
        <taxon>Eurotiomycetidae</taxon>
        <taxon>Onygenales</taxon>
        <taxon>Ajellomycetaceae</taxon>
        <taxon>Helicocarpus</taxon>
    </lineage>
</organism>
<gene>
    <name evidence="3" type="ORF">AJ79_04528</name>
</gene>
<proteinExistence type="predicted"/>
<accession>A0A2B7XST6</accession>
<sequence>MKFTLSLLLLAATAVFALPVPDAESDALAPRTAEPEEPKKKCPDFTGVDKVSPHRAQQGGPNVASHVTDVDSSAYGSPRK</sequence>
<protein>
    <submittedName>
        <fullName evidence="3">Uncharacterized protein</fullName>
    </submittedName>
</protein>
<evidence type="ECO:0000313" key="4">
    <source>
        <dbReference type="Proteomes" id="UP000223968"/>
    </source>
</evidence>
<dbReference type="EMBL" id="PDNB01000064">
    <property type="protein sequence ID" value="PGH12019.1"/>
    <property type="molecule type" value="Genomic_DNA"/>
</dbReference>
<evidence type="ECO:0000256" key="2">
    <source>
        <dbReference type="SAM" id="SignalP"/>
    </source>
</evidence>
<dbReference type="Proteomes" id="UP000223968">
    <property type="component" value="Unassembled WGS sequence"/>
</dbReference>
<name>A0A2B7XST6_9EURO</name>
<keyword evidence="4" id="KW-1185">Reference proteome</keyword>
<feature type="chain" id="PRO_5012586582" evidence="2">
    <location>
        <begin position="18"/>
        <end position="80"/>
    </location>
</feature>
<feature type="signal peptide" evidence="2">
    <location>
        <begin position="1"/>
        <end position="17"/>
    </location>
</feature>
<evidence type="ECO:0000256" key="1">
    <source>
        <dbReference type="SAM" id="MobiDB-lite"/>
    </source>
</evidence>
<keyword evidence="2" id="KW-0732">Signal</keyword>